<dbReference type="Pfam" id="PF07702">
    <property type="entry name" value="UTRA"/>
    <property type="match status" value="1"/>
</dbReference>
<dbReference type="InterPro" id="IPR000524">
    <property type="entry name" value="Tscrpt_reg_HTH_GntR"/>
</dbReference>
<sequence length="235" mass="25845">MSDRVGRLKHERIVEQLAKEIQSGRLAHGARLPGENALAARFSVSRNTVRQALTQLGNQGLIATHSGKGSFVTFDDRPIDDRLGWTRALADQGVRTAVVRVDLVEDVGLAEWVGGLESAEFVAVDRLRSTVDGSPVSFERSRVPAIGTLRELPSRGLEGSLYDELRAVGLVPDSGEEWCDLARLSAADAQLLGRPEGERFLRTRRLTRDANGQFVEHVESLLDPDRFRLHLVFGG</sequence>
<reference evidence="5 6" key="1">
    <citation type="submission" date="2020-01" db="EMBL/GenBank/DDBJ databases">
        <title>Kibdelosporangium persica a novel Actinomycetes from a hot desert in Iran.</title>
        <authorList>
            <person name="Safaei N."/>
            <person name="Zaburannyi N."/>
            <person name="Mueller R."/>
            <person name="Wink J."/>
        </authorList>
    </citation>
    <scope>NUCLEOTIDE SEQUENCE [LARGE SCALE GENOMIC DNA]</scope>
    <source>
        <strain evidence="5 6">4NS15</strain>
    </source>
</reference>
<dbReference type="SUPFAM" id="SSF46785">
    <property type="entry name" value="Winged helix' DNA-binding domain"/>
    <property type="match status" value="1"/>
</dbReference>
<evidence type="ECO:0000256" key="3">
    <source>
        <dbReference type="ARBA" id="ARBA00023163"/>
    </source>
</evidence>
<dbReference type="PANTHER" id="PTHR44846:SF17">
    <property type="entry name" value="GNTR-FAMILY TRANSCRIPTIONAL REGULATOR"/>
    <property type="match status" value="1"/>
</dbReference>
<keyword evidence="2" id="KW-0238">DNA-binding</keyword>
<dbReference type="PANTHER" id="PTHR44846">
    <property type="entry name" value="MANNOSYL-D-GLYCERATE TRANSPORT/METABOLISM SYSTEM REPRESSOR MNGR-RELATED"/>
    <property type="match status" value="1"/>
</dbReference>
<dbReference type="PRINTS" id="PR00035">
    <property type="entry name" value="HTHGNTR"/>
</dbReference>
<comment type="caution">
    <text evidence="5">The sequence shown here is derived from an EMBL/GenBank/DDBJ whole genome shotgun (WGS) entry which is preliminary data.</text>
</comment>
<evidence type="ECO:0000313" key="6">
    <source>
        <dbReference type="Proteomes" id="UP000763557"/>
    </source>
</evidence>
<gene>
    <name evidence="5" type="ORF">GC106_48540</name>
</gene>
<dbReference type="CDD" id="cd07377">
    <property type="entry name" value="WHTH_GntR"/>
    <property type="match status" value="1"/>
</dbReference>
<dbReference type="InterPro" id="IPR028978">
    <property type="entry name" value="Chorismate_lyase_/UTRA_dom_sf"/>
</dbReference>
<evidence type="ECO:0000313" key="5">
    <source>
        <dbReference type="EMBL" id="NRN67614.1"/>
    </source>
</evidence>
<proteinExistence type="predicted"/>
<dbReference type="InterPro" id="IPR011663">
    <property type="entry name" value="UTRA"/>
</dbReference>
<keyword evidence="6" id="KW-1185">Reference proteome</keyword>
<dbReference type="Pfam" id="PF00392">
    <property type="entry name" value="GntR"/>
    <property type="match status" value="1"/>
</dbReference>
<dbReference type="PROSITE" id="PS50949">
    <property type="entry name" value="HTH_GNTR"/>
    <property type="match status" value="1"/>
</dbReference>
<evidence type="ECO:0000256" key="2">
    <source>
        <dbReference type="ARBA" id="ARBA00023125"/>
    </source>
</evidence>
<dbReference type="SMART" id="SM00345">
    <property type="entry name" value="HTH_GNTR"/>
    <property type="match status" value="1"/>
</dbReference>
<dbReference type="Gene3D" id="1.10.10.10">
    <property type="entry name" value="Winged helix-like DNA-binding domain superfamily/Winged helix DNA-binding domain"/>
    <property type="match status" value="1"/>
</dbReference>
<organism evidence="5 6">
    <name type="scientific">Kibdelosporangium persicum</name>
    <dbReference type="NCBI Taxonomy" id="2698649"/>
    <lineage>
        <taxon>Bacteria</taxon>
        <taxon>Bacillati</taxon>
        <taxon>Actinomycetota</taxon>
        <taxon>Actinomycetes</taxon>
        <taxon>Pseudonocardiales</taxon>
        <taxon>Pseudonocardiaceae</taxon>
        <taxon>Kibdelosporangium</taxon>
    </lineage>
</organism>
<evidence type="ECO:0000256" key="1">
    <source>
        <dbReference type="ARBA" id="ARBA00023015"/>
    </source>
</evidence>
<dbReference type="RefSeq" id="WP_173135777.1">
    <property type="nucleotide sequence ID" value="NZ_CBCSGW010000001.1"/>
</dbReference>
<dbReference type="Gene3D" id="3.40.1410.10">
    <property type="entry name" value="Chorismate lyase-like"/>
    <property type="match status" value="1"/>
</dbReference>
<dbReference type="SUPFAM" id="SSF64288">
    <property type="entry name" value="Chorismate lyase-like"/>
    <property type="match status" value="1"/>
</dbReference>
<dbReference type="InterPro" id="IPR036388">
    <property type="entry name" value="WH-like_DNA-bd_sf"/>
</dbReference>
<dbReference type="InterPro" id="IPR050679">
    <property type="entry name" value="Bact_HTH_transcr_reg"/>
</dbReference>
<accession>A0ABX2F8E2</accession>
<keyword evidence="1" id="KW-0805">Transcription regulation</keyword>
<feature type="domain" description="HTH gntR-type" evidence="4">
    <location>
        <begin position="7"/>
        <end position="75"/>
    </location>
</feature>
<protein>
    <submittedName>
        <fullName evidence="5">Transcriptional regulator, GntR family with UTRA sensor domain</fullName>
    </submittedName>
</protein>
<name>A0ABX2F8E2_9PSEU</name>
<dbReference type="EMBL" id="JAAATY010000015">
    <property type="protein sequence ID" value="NRN67614.1"/>
    <property type="molecule type" value="Genomic_DNA"/>
</dbReference>
<dbReference type="Proteomes" id="UP000763557">
    <property type="component" value="Unassembled WGS sequence"/>
</dbReference>
<keyword evidence="3" id="KW-0804">Transcription</keyword>
<evidence type="ECO:0000259" key="4">
    <source>
        <dbReference type="PROSITE" id="PS50949"/>
    </source>
</evidence>
<dbReference type="InterPro" id="IPR036390">
    <property type="entry name" value="WH_DNA-bd_sf"/>
</dbReference>
<dbReference type="SMART" id="SM00866">
    <property type="entry name" value="UTRA"/>
    <property type="match status" value="1"/>
</dbReference>